<dbReference type="InterPro" id="IPR000653">
    <property type="entry name" value="DegT/StrS_aminotransferase"/>
</dbReference>
<protein>
    <recommendedName>
        <fullName evidence="2">DegT/DnrJ/EryC1/StrS aminotransferase family protein</fullName>
    </recommendedName>
</protein>
<feature type="non-terminal residue" evidence="1">
    <location>
        <position position="212"/>
    </location>
</feature>
<name>A0A383CPC9_9ZZZZ</name>
<dbReference type="PANTHER" id="PTHR30244:SF34">
    <property type="entry name" value="DTDP-4-AMINO-4,6-DIDEOXYGALACTOSE TRANSAMINASE"/>
    <property type="match status" value="1"/>
</dbReference>
<accession>A0A383CPC9</accession>
<proteinExistence type="predicted"/>
<dbReference type="Pfam" id="PF01041">
    <property type="entry name" value="DegT_DnrJ_EryC1"/>
    <property type="match status" value="1"/>
</dbReference>
<sequence length="212" mass="24583">MPEKKISRTLVNPSKRTDIFYFTHARTALKYGLKQLGLQPGEKVLLPDYICDVILHPLQQLGLRPRFYRLDDYFAPNFENITKLVDDSTKAIIMVHYFGQPQGIELFQEFCQNHGLFLIEDNAHGHGGTLNGKSMGMFGDIGISSPRKILNGLYRGGVLYWNRQDIPQPNVDGIEIFTMKVNRWKHKLKRVMRKVPGAFPMWRAIREKPKRR</sequence>
<dbReference type="GO" id="GO:0030170">
    <property type="term" value="F:pyridoxal phosphate binding"/>
    <property type="evidence" value="ECO:0007669"/>
    <property type="project" value="TreeGrafter"/>
</dbReference>
<reference evidence="1" key="1">
    <citation type="submission" date="2018-05" db="EMBL/GenBank/DDBJ databases">
        <authorList>
            <person name="Lanie J.A."/>
            <person name="Ng W.-L."/>
            <person name="Kazmierczak K.M."/>
            <person name="Andrzejewski T.M."/>
            <person name="Davidsen T.M."/>
            <person name="Wayne K.J."/>
            <person name="Tettelin H."/>
            <person name="Glass J.I."/>
            <person name="Rusch D."/>
            <person name="Podicherti R."/>
            <person name="Tsui H.-C.T."/>
            <person name="Winkler M.E."/>
        </authorList>
    </citation>
    <scope>NUCLEOTIDE SEQUENCE</scope>
</reference>
<dbReference type="PANTHER" id="PTHR30244">
    <property type="entry name" value="TRANSAMINASE"/>
    <property type="match status" value="1"/>
</dbReference>
<dbReference type="EMBL" id="UINC01210463">
    <property type="protein sequence ID" value="SVE33929.1"/>
    <property type="molecule type" value="Genomic_DNA"/>
</dbReference>
<evidence type="ECO:0000313" key="1">
    <source>
        <dbReference type="EMBL" id="SVE33929.1"/>
    </source>
</evidence>
<dbReference type="InterPro" id="IPR015421">
    <property type="entry name" value="PyrdxlP-dep_Trfase_major"/>
</dbReference>
<dbReference type="GO" id="GO:0000271">
    <property type="term" value="P:polysaccharide biosynthetic process"/>
    <property type="evidence" value="ECO:0007669"/>
    <property type="project" value="TreeGrafter"/>
</dbReference>
<evidence type="ECO:0008006" key="2">
    <source>
        <dbReference type="Google" id="ProtNLM"/>
    </source>
</evidence>
<dbReference type="SUPFAM" id="SSF53383">
    <property type="entry name" value="PLP-dependent transferases"/>
    <property type="match status" value="1"/>
</dbReference>
<gene>
    <name evidence="1" type="ORF">METZ01_LOCUS486783</name>
</gene>
<organism evidence="1">
    <name type="scientific">marine metagenome</name>
    <dbReference type="NCBI Taxonomy" id="408172"/>
    <lineage>
        <taxon>unclassified sequences</taxon>
        <taxon>metagenomes</taxon>
        <taxon>ecological metagenomes</taxon>
    </lineage>
</organism>
<dbReference type="GO" id="GO:0008483">
    <property type="term" value="F:transaminase activity"/>
    <property type="evidence" value="ECO:0007669"/>
    <property type="project" value="TreeGrafter"/>
</dbReference>
<dbReference type="InterPro" id="IPR015424">
    <property type="entry name" value="PyrdxlP-dep_Trfase"/>
</dbReference>
<dbReference type="AlphaFoldDB" id="A0A383CPC9"/>
<dbReference type="Gene3D" id="3.40.640.10">
    <property type="entry name" value="Type I PLP-dependent aspartate aminotransferase-like (Major domain)"/>
    <property type="match status" value="1"/>
</dbReference>